<keyword evidence="5" id="KW-0503">Monooxygenase</keyword>
<dbReference type="Proteomes" id="UP000800092">
    <property type="component" value="Unassembled WGS sequence"/>
</dbReference>
<dbReference type="PANTHER" id="PTHR13789:SF261">
    <property type="entry name" value="HYDROXYLASE, PUTATIVE (AFU_ORTHOLOGUE AFUA_7G00590)-RELATED"/>
    <property type="match status" value="1"/>
</dbReference>
<protein>
    <submittedName>
        <fullName evidence="7">FAD/NAD(P)-binding domain-containing protein</fullName>
    </submittedName>
</protein>
<dbReference type="InterPro" id="IPR050493">
    <property type="entry name" value="FAD-dep_Monooxygenase_BioMet"/>
</dbReference>
<dbReference type="AlphaFoldDB" id="A0A6A6GYE3"/>
<keyword evidence="4" id="KW-0560">Oxidoreductase</keyword>
<sequence length="407" mass="44964">MDILVAGARISGLTAALALRRQGHRVTLFEQSKLDQESGAAIVLGPNCNGLLRKYNFIPEKRGATLCLGVSEMFLALPSTLQDEPYQLIQRRQLHEGLKVLALDPSQPGLPVTINTPSRVVSVATETGVVLLEDGSSIQGDVVLGADGWDSSTRAAVLDSCESKITPFPAGKNCFRFLIPREKLLADPVTRPVFHIMNTLCIWLADDTRMVYYPCDDNATISFVAIHPSHLTDASCGDWHTKGSKEVMTSIYEKFAPAVRAVLAHNDPEKIKLYPLMDMQPLPRWTAGRLALIGDAAHPFLPHQGQGGAQAIEDAVSIGVFLPSKTKPSEVPERLKLSELARKERAHRIQQESRVFGLDLSEFRKADFDRLESRQRMFRYDEYENSRQILHSHSAIMSGSDAGDARV</sequence>
<dbReference type="PANTHER" id="PTHR13789">
    <property type="entry name" value="MONOOXYGENASE"/>
    <property type="match status" value="1"/>
</dbReference>
<keyword evidence="2" id="KW-0285">Flavoprotein</keyword>
<comment type="similarity">
    <text evidence="1">Belongs to the paxM FAD-dependent monooxygenase family.</text>
</comment>
<dbReference type="GO" id="GO:0004497">
    <property type="term" value="F:monooxygenase activity"/>
    <property type="evidence" value="ECO:0007669"/>
    <property type="project" value="UniProtKB-KW"/>
</dbReference>
<proteinExistence type="inferred from homology"/>
<name>A0A6A6GYE3_VIRVR</name>
<keyword evidence="8" id="KW-1185">Reference proteome</keyword>
<reference evidence="7" key="1">
    <citation type="journal article" date="2020" name="Stud. Mycol.">
        <title>101 Dothideomycetes genomes: a test case for predicting lifestyles and emergence of pathogens.</title>
        <authorList>
            <person name="Haridas S."/>
            <person name="Albert R."/>
            <person name="Binder M."/>
            <person name="Bloem J."/>
            <person name="Labutti K."/>
            <person name="Salamov A."/>
            <person name="Andreopoulos B."/>
            <person name="Baker S."/>
            <person name="Barry K."/>
            <person name="Bills G."/>
            <person name="Bluhm B."/>
            <person name="Cannon C."/>
            <person name="Castanera R."/>
            <person name="Culley D."/>
            <person name="Daum C."/>
            <person name="Ezra D."/>
            <person name="Gonzalez J."/>
            <person name="Henrissat B."/>
            <person name="Kuo A."/>
            <person name="Liang C."/>
            <person name="Lipzen A."/>
            <person name="Lutzoni F."/>
            <person name="Magnuson J."/>
            <person name="Mondo S."/>
            <person name="Nolan M."/>
            <person name="Ohm R."/>
            <person name="Pangilinan J."/>
            <person name="Park H.-J."/>
            <person name="Ramirez L."/>
            <person name="Alfaro M."/>
            <person name="Sun H."/>
            <person name="Tritt A."/>
            <person name="Yoshinaga Y."/>
            <person name="Zwiers L.-H."/>
            <person name="Turgeon B."/>
            <person name="Goodwin S."/>
            <person name="Spatafora J."/>
            <person name="Crous P."/>
            <person name="Grigoriev I."/>
        </authorList>
    </citation>
    <scope>NUCLEOTIDE SEQUENCE</scope>
    <source>
        <strain evidence="7">Tuck. ex Michener</strain>
    </source>
</reference>
<dbReference type="OrthoDB" id="1047367at2759"/>
<organism evidence="7 8">
    <name type="scientific">Viridothelium virens</name>
    <name type="common">Speckled blister lichen</name>
    <name type="synonym">Trypethelium virens</name>
    <dbReference type="NCBI Taxonomy" id="1048519"/>
    <lineage>
        <taxon>Eukaryota</taxon>
        <taxon>Fungi</taxon>
        <taxon>Dikarya</taxon>
        <taxon>Ascomycota</taxon>
        <taxon>Pezizomycotina</taxon>
        <taxon>Dothideomycetes</taxon>
        <taxon>Dothideomycetes incertae sedis</taxon>
        <taxon>Trypetheliales</taxon>
        <taxon>Trypetheliaceae</taxon>
        <taxon>Viridothelium</taxon>
    </lineage>
</organism>
<dbReference type="InterPro" id="IPR002938">
    <property type="entry name" value="FAD-bd"/>
</dbReference>
<evidence type="ECO:0000256" key="3">
    <source>
        <dbReference type="ARBA" id="ARBA00022827"/>
    </source>
</evidence>
<evidence type="ECO:0000256" key="1">
    <source>
        <dbReference type="ARBA" id="ARBA00007992"/>
    </source>
</evidence>
<dbReference type="SUPFAM" id="SSF54373">
    <property type="entry name" value="FAD-linked reductases, C-terminal domain"/>
    <property type="match status" value="1"/>
</dbReference>
<dbReference type="GO" id="GO:0071949">
    <property type="term" value="F:FAD binding"/>
    <property type="evidence" value="ECO:0007669"/>
    <property type="project" value="InterPro"/>
</dbReference>
<evidence type="ECO:0000313" key="8">
    <source>
        <dbReference type="Proteomes" id="UP000800092"/>
    </source>
</evidence>
<dbReference type="Pfam" id="PF01494">
    <property type="entry name" value="FAD_binding_3"/>
    <property type="match status" value="1"/>
</dbReference>
<evidence type="ECO:0000313" key="7">
    <source>
        <dbReference type="EMBL" id="KAF2230775.1"/>
    </source>
</evidence>
<evidence type="ECO:0000256" key="5">
    <source>
        <dbReference type="ARBA" id="ARBA00023033"/>
    </source>
</evidence>
<evidence type="ECO:0000256" key="2">
    <source>
        <dbReference type="ARBA" id="ARBA00022630"/>
    </source>
</evidence>
<keyword evidence="3" id="KW-0274">FAD</keyword>
<dbReference type="PRINTS" id="PR00420">
    <property type="entry name" value="RNGMNOXGNASE"/>
</dbReference>
<gene>
    <name evidence="7" type="ORF">EV356DRAFT_472983</name>
</gene>
<dbReference type="Gene3D" id="3.50.50.60">
    <property type="entry name" value="FAD/NAD(P)-binding domain"/>
    <property type="match status" value="1"/>
</dbReference>
<evidence type="ECO:0000259" key="6">
    <source>
        <dbReference type="Pfam" id="PF01494"/>
    </source>
</evidence>
<dbReference type="EMBL" id="ML991836">
    <property type="protein sequence ID" value="KAF2230775.1"/>
    <property type="molecule type" value="Genomic_DNA"/>
</dbReference>
<feature type="domain" description="FAD-binding" evidence="6">
    <location>
        <begin position="2"/>
        <end position="352"/>
    </location>
</feature>
<accession>A0A6A6GYE3</accession>
<dbReference type="InterPro" id="IPR036188">
    <property type="entry name" value="FAD/NAD-bd_sf"/>
</dbReference>
<evidence type="ECO:0000256" key="4">
    <source>
        <dbReference type="ARBA" id="ARBA00023002"/>
    </source>
</evidence>
<dbReference type="SUPFAM" id="SSF51905">
    <property type="entry name" value="FAD/NAD(P)-binding domain"/>
    <property type="match status" value="1"/>
</dbReference>